<dbReference type="RefSeq" id="WP_279928825.1">
    <property type="nucleotide sequence ID" value="NZ_JARWBG010000017.1"/>
</dbReference>
<accession>A0ABT6HNN7</accession>
<organism evidence="1 2">
    <name type="scientific">Streptomyces chengmaiensis</name>
    <dbReference type="NCBI Taxonomy" id="3040919"/>
    <lineage>
        <taxon>Bacteria</taxon>
        <taxon>Bacillati</taxon>
        <taxon>Actinomycetota</taxon>
        <taxon>Actinomycetes</taxon>
        <taxon>Kitasatosporales</taxon>
        <taxon>Streptomycetaceae</taxon>
        <taxon>Streptomyces</taxon>
    </lineage>
</organism>
<name>A0ABT6HNN7_9ACTN</name>
<sequence length="490" mass="51806">MPEDRPTLPPVRLHTDAELARDALAAPLLSRAVRLARWAGPATRVGAGGELIEEQLPAAAAELGLPADEDGAADASEAWRIAVDTGLVDVSEPDEQAEGEEAEYGGASAGEGLPLVTSGGPQDVLAIWQEAFEAVHADATAPVLDDLEDIVGEDGAIDLSALDWDPEAEIEFLDGVLGNLYLLTVSGGGAAAEEPVPLPALAASMIVPDDMGEPTDDVLEQVSEAMMRLDDQFRMFEPLGLVEYRPVDEALLAEESTEEAAVAPPSDEEDVSRYGLVRLTPLGLYGVRARLLEAGVDAPAVGDLADKDADALLDGLARYPEVAARAETEQWLARRGAGDAAVELLAAAKGDDEGAPLRRLHCQQALTLVGAQAEPAVRAVLDDPELGGLARVWLVERGATDVPAPSESMIFWLAIDTIAAQLDAEGEPQELQELVEGLVGRHGGFFEEAWRVEHPATAEVLEAMGRLHADKKLAKEARKAAFKARSRQAP</sequence>
<protein>
    <submittedName>
        <fullName evidence="1">Uncharacterized protein</fullName>
    </submittedName>
</protein>
<reference evidence="1 2" key="1">
    <citation type="submission" date="2023-04" db="EMBL/GenBank/DDBJ databases">
        <title>Streptomyces chengmaiensis sp. nov. isolated from the stem of mangrove plant in Hainan.</title>
        <authorList>
            <person name="Huang X."/>
            <person name="Zhou S."/>
            <person name="Chu X."/>
            <person name="Xie Y."/>
            <person name="Lin Y."/>
        </authorList>
    </citation>
    <scope>NUCLEOTIDE SEQUENCE [LARGE SCALE GENOMIC DNA]</scope>
    <source>
        <strain evidence="1 2">HNM0663</strain>
    </source>
</reference>
<comment type="caution">
    <text evidence="1">The sequence shown here is derived from an EMBL/GenBank/DDBJ whole genome shotgun (WGS) entry which is preliminary data.</text>
</comment>
<proteinExistence type="predicted"/>
<dbReference type="Proteomes" id="UP001223144">
    <property type="component" value="Unassembled WGS sequence"/>
</dbReference>
<evidence type="ECO:0000313" key="1">
    <source>
        <dbReference type="EMBL" id="MDH2390341.1"/>
    </source>
</evidence>
<gene>
    <name evidence="1" type="ORF">QCN29_16370</name>
</gene>
<dbReference type="EMBL" id="JARWBG010000017">
    <property type="protein sequence ID" value="MDH2390341.1"/>
    <property type="molecule type" value="Genomic_DNA"/>
</dbReference>
<evidence type="ECO:0000313" key="2">
    <source>
        <dbReference type="Proteomes" id="UP001223144"/>
    </source>
</evidence>
<keyword evidence="2" id="KW-1185">Reference proteome</keyword>